<name>A0A0A1U3I6_ENTIV</name>
<evidence type="ECO:0000313" key="5">
    <source>
        <dbReference type="EMBL" id="ELP87308.1"/>
    </source>
</evidence>
<dbReference type="SUPFAM" id="SSF52540">
    <property type="entry name" value="P-loop containing nucleoside triphosphate hydrolases"/>
    <property type="match status" value="1"/>
</dbReference>
<dbReference type="RefSeq" id="XP_004254079.1">
    <property type="nucleotide sequence ID" value="XM_004254031.1"/>
</dbReference>
<dbReference type="VEuPathDB" id="AmoebaDB:EIN_095650"/>
<dbReference type="KEGG" id="eiv:EIN_095650"/>
<dbReference type="GeneID" id="14886415"/>
<evidence type="ECO:0000313" key="6">
    <source>
        <dbReference type="Proteomes" id="UP000014680"/>
    </source>
</evidence>
<dbReference type="PANTHER" id="PTHR47977">
    <property type="entry name" value="RAS-RELATED PROTEIN RAB"/>
    <property type="match status" value="1"/>
</dbReference>
<reference evidence="5 6" key="1">
    <citation type="submission" date="2012-10" db="EMBL/GenBank/DDBJ databases">
        <authorList>
            <person name="Zafar N."/>
            <person name="Inman J."/>
            <person name="Hall N."/>
            <person name="Lorenzi H."/>
            <person name="Caler E."/>
        </authorList>
    </citation>
    <scope>NUCLEOTIDE SEQUENCE [LARGE SCALE GENOMIC DNA]</scope>
    <source>
        <strain evidence="5 6">IP1</strain>
    </source>
</reference>
<dbReference type="OMA" id="INEMICS"/>
<dbReference type="Gene3D" id="3.40.50.300">
    <property type="entry name" value="P-loop containing nucleotide triphosphate hydrolases"/>
    <property type="match status" value="1"/>
</dbReference>
<dbReference type="InterPro" id="IPR001806">
    <property type="entry name" value="Small_GTPase"/>
</dbReference>
<feature type="compositionally biased region" description="Polar residues" evidence="4">
    <location>
        <begin position="472"/>
        <end position="483"/>
    </location>
</feature>
<dbReference type="AlphaFoldDB" id="A0A0A1U3I6"/>
<evidence type="ECO:0000256" key="2">
    <source>
        <dbReference type="ARBA" id="ARBA00023134"/>
    </source>
</evidence>
<evidence type="ECO:0000256" key="1">
    <source>
        <dbReference type="ARBA" id="ARBA00022741"/>
    </source>
</evidence>
<dbReference type="EMBL" id="KB206860">
    <property type="protein sequence ID" value="ELP87308.1"/>
    <property type="molecule type" value="Genomic_DNA"/>
</dbReference>
<feature type="compositionally biased region" description="Acidic residues" evidence="4">
    <location>
        <begin position="489"/>
        <end position="498"/>
    </location>
</feature>
<feature type="region of interest" description="Disordered" evidence="4">
    <location>
        <begin position="1"/>
        <end position="30"/>
    </location>
</feature>
<proteinExistence type="predicted"/>
<keyword evidence="1" id="KW-0547">Nucleotide-binding</keyword>
<dbReference type="OrthoDB" id="26553at2759"/>
<keyword evidence="2" id="KW-0342">GTP-binding</keyword>
<evidence type="ECO:0000256" key="3">
    <source>
        <dbReference type="ARBA" id="ARBA00023288"/>
    </source>
</evidence>
<accession>A0A0A1U3I6</accession>
<dbReference type="Pfam" id="PF00071">
    <property type="entry name" value="Ras"/>
    <property type="match status" value="1"/>
</dbReference>
<dbReference type="InterPro" id="IPR050227">
    <property type="entry name" value="Rab"/>
</dbReference>
<protein>
    <submittedName>
        <fullName evidence="5">Uncharacterized protein</fullName>
    </submittedName>
</protein>
<dbReference type="InterPro" id="IPR027417">
    <property type="entry name" value="P-loop_NTPase"/>
</dbReference>
<dbReference type="GO" id="GO:0005525">
    <property type="term" value="F:GTP binding"/>
    <property type="evidence" value="ECO:0007669"/>
    <property type="project" value="UniProtKB-KW"/>
</dbReference>
<keyword evidence="3" id="KW-0449">Lipoprotein</keyword>
<feature type="region of interest" description="Disordered" evidence="4">
    <location>
        <begin position="472"/>
        <end position="498"/>
    </location>
</feature>
<gene>
    <name evidence="5" type="ORF">EIN_095650</name>
</gene>
<evidence type="ECO:0000256" key="4">
    <source>
        <dbReference type="SAM" id="MobiDB-lite"/>
    </source>
</evidence>
<dbReference type="Proteomes" id="UP000014680">
    <property type="component" value="Unassembled WGS sequence"/>
</dbReference>
<keyword evidence="6" id="KW-1185">Reference proteome</keyword>
<organism evidence="5 6">
    <name type="scientific">Entamoeba invadens IP1</name>
    <dbReference type="NCBI Taxonomy" id="370355"/>
    <lineage>
        <taxon>Eukaryota</taxon>
        <taxon>Amoebozoa</taxon>
        <taxon>Evosea</taxon>
        <taxon>Archamoebae</taxon>
        <taxon>Mastigamoebida</taxon>
        <taxon>Entamoebidae</taxon>
        <taxon>Entamoeba</taxon>
    </lineage>
</organism>
<dbReference type="GO" id="GO:0003924">
    <property type="term" value="F:GTPase activity"/>
    <property type="evidence" value="ECO:0007669"/>
    <property type="project" value="InterPro"/>
</dbReference>
<sequence>MKSSKGKDKKIEKEKKEKKSKDKKKKSIIPLTERDMTPGISVLKTPLAEKDVLYNIKIVFVGDPCTLDARKRLMWGYYANHQGELPREIGTSSKDVRIDGYDGRITMTLYDNNINRATSYFPFSGVHGVFLVYKFDDEMSFRHVYNWLSEARRFCNKENVFAYVIGIFPDEEHLGKITSEQKAILHLMKMQTFNYCVGKEKEFDTFIDDMVCSIRQINFRDDVLELMWQKKLFESGQYKKPKKGYIPIQSELESSQRKQMEKDPYRRLIAQEIDRGFTYTLRLVFCGDEVTQGASRRIAIGVINGFDNINKSVPNLDNLATAYREIDNKFLKVRAVGYDLSYKRSLQYSPFVNALGSVIFFDYTNADSFNHLMVWVKESYKGNLDMMFIFICGLNSNAEKKEVSPMSVNNYLGTFAEGKRPVFCNFEEEKKENFITTFKNYVNMIRKKVFKKQYLAMVEKELIAKERLGSVDQSEMSETSKLTPANFKEDEDTGCSVQ</sequence>
<feature type="compositionally biased region" description="Basic and acidic residues" evidence="4">
    <location>
        <begin position="1"/>
        <end position="20"/>
    </location>
</feature>